<sequence>MRRHLLVHVEPIEIELEDSDSSLLFANLQSAFPGCSGLYYQSEKSRAKSSVKFDGQKFHAPNGDWEDRDYYVRLGGNRCHFPFGSYENASKQFENSVNLVSKLIGGKRITYGEEIMNGRRSPVEKMDSIKQIIQNVGLAKSHNNKQPMQQDVNFTKSEALQRTAAALEANDSSNLTPLEQQFVDLARISTAKDSIIETQRADIRKLQDELHALKKKTKEVKEELQRSELRCRAQDEELTMLRNLGKEQTYMCDRVNDLTKRLVEAKDETDKITTELNARIEMEISKCTALEKESNEKSIKIEEFEAILNRIQHENYDLKKDLEISDAKLIEQSLQFANASEERAGIQDYLTAENTTLIEKLGVPFLEMNEKLQQKCEELTKKCEEMESLWNAKIQEALKTEINRNNVLTDESKEQEKKVAELSSMVDQMARENNELIRRFENVKHERDTLRRSLAMDQVTKKDHPKPIVGSPLRY</sequence>
<accession>A0AC35EZ60</accession>
<dbReference type="WBParaSite" id="PS1159_v2.g12082.t1">
    <property type="protein sequence ID" value="PS1159_v2.g12082.t1"/>
    <property type="gene ID" value="PS1159_v2.g12082"/>
</dbReference>
<protein>
    <submittedName>
        <fullName evidence="2">TAR DNA-binding protein 43 N-terminal domain-containing protein</fullName>
    </submittedName>
</protein>
<evidence type="ECO:0000313" key="1">
    <source>
        <dbReference type="Proteomes" id="UP000887580"/>
    </source>
</evidence>
<organism evidence="1 2">
    <name type="scientific">Panagrolaimus sp. PS1159</name>
    <dbReference type="NCBI Taxonomy" id="55785"/>
    <lineage>
        <taxon>Eukaryota</taxon>
        <taxon>Metazoa</taxon>
        <taxon>Ecdysozoa</taxon>
        <taxon>Nematoda</taxon>
        <taxon>Chromadorea</taxon>
        <taxon>Rhabditida</taxon>
        <taxon>Tylenchina</taxon>
        <taxon>Panagrolaimomorpha</taxon>
        <taxon>Panagrolaimoidea</taxon>
        <taxon>Panagrolaimidae</taxon>
        <taxon>Panagrolaimus</taxon>
    </lineage>
</organism>
<name>A0AC35EZ60_9BILA</name>
<reference evidence="2" key="1">
    <citation type="submission" date="2022-11" db="UniProtKB">
        <authorList>
            <consortium name="WormBaseParasite"/>
        </authorList>
    </citation>
    <scope>IDENTIFICATION</scope>
</reference>
<evidence type="ECO:0000313" key="2">
    <source>
        <dbReference type="WBParaSite" id="PS1159_v2.g12082.t1"/>
    </source>
</evidence>
<proteinExistence type="predicted"/>
<dbReference type="Proteomes" id="UP000887580">
    <property type="component" value="Unplaced"/>
</dbReference>